<gene>
    <name evidence="1" type="ORF">IPOD504_LOCUS16622</name>
</gene>
<evidence type="ECO:0000313" key="2">
    <source>
        <dbReference type="Proteomes" id="UP000837857"/>
    </source>
</evidence>
<organism evidence="1 2">
    <name type="scientific">Iphiclides podalirius</name>
    <name type="common">scarce swallowtail</name>
    <dbReference type="NCBI Taxonomy" id="110791"/>
    <lineage>
        <taxon>Eukaryota</taxon>
        <taxon>Metazoa</taxon>
        <taxon>Ecdysozoa</taxon>
        <taxon>Arthropoda</taxon>
        <taxon>Hexapoda</taxon>
        <taxon>Insecta</taxon>
        <taxon>Pterygota</taxon>
        <taxon>Neoptera</taxon>
        <taxon>Endopterygota</taxon>
        <taxon>Lepidoptera</taxon>
        <taxon>Glossata</taxon>
        <taxon>Ditrysia</taxon>
        <taxon>Papilionoidea</taxon>
        <taxon>Papilionidae</taxon>
        <taxon>Papilioninae</taxon>
        <taxon>Iphiclides</taxon>
    </lineage>
</organism>
<name>A0ABN8J732_9NEOP</name>
<evidence type="ECO:0000313" key="1">
    <source>
        <dbReference type="EMBL" id="CAH2075246.1"/>
    </source>
</evidence>
<keyword evidence="2" id="KW-1185">Reference proteome</keyword>
<sequence length="66" mass="7082">MRGRSPEQPSTYLVPPPTCGGCVSGSGTRRSKGVARCRAALLPAAVRALRARRRTQARYDSRSPPS</sequence>
<dbReference type="Proteomes" id="UP000837857">
    <property type="component" value="Chromosome 8"/>
</dbReference>
<feature type="non-terminal residue" evidence="1">
    <location>
        <position position="66"/>
    </location>
</feature>
<dbReference type="EMBL" id="OW152820">
    <property type="protein sequence ID" value="CAH2075246.1"/>
    <property type="molecule type" value="Genomic_DNA"/>
</dbReference>
<proteinExistence type="predicted"/>
<accession>A0ABN8J732</accession>
<reference evidence="1" key="1">
    <citation type="submission" date="2022-03" db="EMBL/GenBank/DDBJ databases">
        <authorList>
            <person name="Martin H S."/>
        </authorList>
    </citation>
    <scope>NUCLEOTIDE SEQUENCE</scope>
</reference>
<protein>
    <submittedName>
        <fullName evidence="1">Uncharacterized protein</fullName>
    </submittedName>
</protein>